<name>A0A8C7FLK8_ONCKI</name>
<keyword evidence="18" id="KW-1185">Reference proteome</keyword>
<dbReference type="PROSITE" id="PS51450">
    <property type="entry name" value="LRR"/>
    <property type="match status" value="2"/>
</dbReference>
<protein>
    <recommendedName>
        <fullName evidence="16">TIR domain-containing protein</fullName>
    </recommendedName>
</protein>
<keyword evidence="4" id="KW-0433">Leucine-rich repeat</keyword>
<dbReference type="Pfam" id="PF17968">
    <property type="entry name" value="Tlr3_TMD"/>
    <property type="match status" value="1"/>
</dbReference>
<evidence type="ECO:0000256" key="10">
    <source>
        <dbReference type="ARBA" id="ARBA00023136"/>
    </source>
</evidence>
<feature type="signal peptide" evidence="15">
    <location>
        <begin position="1"/>
        <end position="20"/>
    </location>
</feature>
<evidence type="ECO:0000256" key="8">
    <source>
        <dbReference type="ARBA" id="ARBA00022859"/>
    </source>
</evidence>
<evidence type="ECO:0000256" key="12">
    <source>
        <dbReference type="ARBA" id="ARBA00023180"/>
    </source>
</evidence>
<dbReference type="SMART" id="SM00369">
    <property type="entry name" value="LRR_TYP"/>
    <property type="match status" value="14"/>
</dbReference>
<keyword evidence="8" id="KW-0391">Immunity</keyword>
<dbReference type="PRINTS" id="PR00019">
    <property type="entry name" value="LEURICHRPT"/>
</dbReference>
<comment type="similarity">
    <text evidence="2">Belongs to the Toll-like receptor family.</text>
</comment>
<keyword evidence="6 15" id="KW-0732">Signal</keyword>
<feature type="chain" id="PRO_5034193600" description="TIR domain-containing protein" evidence="15">
    <location>
        <begin position="21"/>
        <end position="933"/>
    </location>
</feature>
<feature type="compositionally biased region" description="Gly residues" evidence="14">
    <location>
        <begin position="859"/>
        <end position="873"/>
    </location>
</feature>
<sequence length="933" mass="102858">MNWPDIILILLAVNLGDIITGPTLCHASQKRQKSECQVRNGWADCSHLRLKEIPPNLPWNITGLDVSHNRLVELPPASLATYPGLVHLDVGFNSLTKLEDSLCQTLGLLRTLTVQHNEVHRLKEKDLRNCTNLTELNLAGNRLKLQGDPFAALQSLTLLDVSKNDLKTANLGTHLQLPSLVTLILSSNSISTFKKDDFYFLSNSSSLRVLHLSNLTTLAKFEPDCLKPIASIYELVMNGSKLGPSLTSKLCTELSGTAIRSLSLQKTQLVTLDNTTFKGLGKTHLTTLDLSHNSIAKIGDGSFQWLSMLEVLSLEQNNLKRLTKNTFNGLGYLTRLNLNMALVKSHTSSYPIIDDFSFQPLGALESLSMENTAFRNISVLTFAGLMSLRQLHLSGTSCMSLKIITNQTFVSLAGSPLLMLKLTSTAISRLDPGAFSSLGNLTTLLLGNNSISQTLTGKEFQGLGQLQEIYLSNGNQKLTLSPMSFVHVPALRTLMLGRALTSTPYMNTSPFKPLSNLTILDLSNNNIANIKIDLLDGLENLKVLKFQHNNLARLWKSANPGGPVLFLRGLRSLVALEMDFNGLDEIPDEALHGLTNLQELSLSGNILNQLRDSVFNDLRSLRVLRLQKNLITSVRKEVFGPALGNLSQLVMEKNPFDCTCESILWFVAWLNGTNASVPGLRDEYVCNTPQAYYNRSIMEFDRLSCLDMTPFQALYVLTSTAVLTLMVTSLLVRFQGWRIQFYWNVLINRTLGLSDASSREGREFNYDAYVIHAAKDKTWVERSLLPLEEEQGYTFYLQDRDAVPGDSRLESIVENMRRSRKILFVVTETLLEDSMCRQGSGDCVKWVHGPPRPAPGDRGQPGLGGAGLPGGRAGLQVVPLSAPAQGHASSTLPPQLAPAEGEGARLPPEAPHRPGHHQPSAVTFSMPLCLEVY</sequence>
<evidence type="ECO:0000256" key="5">
    <source>
        <dbReference type="ARBA" id="ARBA00022692"/>
    </source>
</evidence>
<dbReference type="InterPro" id="IPR035897">
    <property type="entry name" value="Toll_tir_struct_dom_sf"/>
</dbReference>
<dbReference type="GO" id="GO:0045087">
    <property type="term" value="P:innate immune response"/>
    <property type="evidence" value="ECO:0007669"/>
    <property type="project" value="UniProtKB-KW"/>
</dbReference>
<dbReference type="GeneTree" id="ENSGT00940000166529"/>
<evidence type="ECO:0000256" key="3">
    <source>
        <dbReference type="ARBA" id="ARBA00022588"/>
    </source>
</evidence>
<dbReference type="InterPro" id="IPR001611">
    <property type="entry name" value="Leu-rich_rpt"/>
</dbReference>
<dbReference type="GO" id="GO:0005886">
    <property type="term" value="C:plasma membrane"/>
    <property type="evidence" value="ECO:0007669"/>
    <property type="project" value="TreeGrafter"/>
</dbReference>
<keyword evidence="5" id="KW-0812">Transmembrane</keyword>
<evidence type="ECO:0000256" key="4">
    <source>
        <dbReference type="ARBA" id="ARBA00022614"/>
    </source>
</evidence>
<dbReference type="Pfam" id="PF00560">
    <property type="entry name" value="LRR_1"/>
    <property type="match status" value="1"/>
</dbReference>
<feature type="region of interest" description="Disordered" evidence="14">
    <location>
        <begin position="849"/>
        <end position="921"/>
    </location>
</feature>
<accession>A0A8C7FLK8</accession>
<dbReference type="AlphaFoldDB" id="A0A8C7FLK8"/>
<feature type="domain" description="TIR" evidence="16">
    <location>
        <begin position="764"/>
        <end position="879"/>
    </location>
</feature>
<keyword evidence="13" id="KW-0395">Inflammatory response</keyword>
<comment type="subcellular location">
    <subcellularLocation>
        <location evidence="1">Membrane</location>
        <topology evidence="1">Single-pass type I membrane protein</topology>
    </subcellularLocation>
</comment>
<dbReference type="Ensembl" id="ENSOKIT00005031799.1">
    <property type="protein sequence ID" value="ENSOKIP00005030078.1"/>
    <property type="gene ID" value="ENSOKIG00005012965.1"/>
</dbReference>
<dbReference type="InterPro" id="IPR041015">
    <property type="entry name" value="TLR3_TMD"/>
</dbReference>
<evidence type="ECO:0000313" key="18">
    <source>
        <dbReference type="Proteomes" id="UP000694557"/>
    </source>
</evidence>
<dbReference type="InterPro" id="IPR000483">
    <property type="entry name" value="Cys-rich_flank_reg_C"/>
</dbReference>
<evidence type="ECO:0000259" key="16">
    <source>
        <dbReference type="PROSITE" id="PS50104"/>
    </source>
</evidence>
<dbReference type="SUPFAM" id="SSF52200">
    <property type="entry name" value="Toll/Interleukin receptor TIR domain"/>
    <property type="match status" value="1"/>
</dbReference>
<keyword evidence="7" id="KW-0677">Repeat</keyword>
<dbReference type="SUPFAM" id="SSF52058">
    <property type="entry name" value="L domain-like"/>
    <property type="match status" value="2"/>
</dbReference>
<keyword evidence="9" id="KW-1133">Transmembrane helix</keyword>
<dbReference type="PANTHER" id="PTHR24365">
    <property type="entry name" value="TOLL-LIKE RECEPTOR"/>
    <property type="match status" value="1"/>
</dbReference>
<evidence type="ECO:0000256" key="2">
    <source>
        <dbReference type="ARBA" id="ARBA00009634"/>
    </source>
</evidence>
<dbReference type="InterPro" id="IPR000157">
    <property type="entry name" value="TIR_dom"/>
</dbReference>
<evidence type="ECO:0000256" key="9">
    <source>
        <dbReference type="ARBA" id="ARBA00022989"/>
    </source>
</evidence>
<keyword evidence="3" id="KW-0399">Innate immunity</keyword>
<dbReference type="Pfam" id="PF13676">
    <property type="entry name" value="TIR_2"/>
    <property type="match status" value="1"/>
</dbReference>
<dbReference type="Pfam" id="PF13855">
    <property type="entry name" value="LRR_8"/>
    <property type="match status" value="4"/>
</dbReference>
<dbReference type="Gene3D" id="3.40.50.10140">
    <property type="entry name" value="Toll/interleukin-1 receptor homology (TIR) domain"/>
    <property type="match status" value="1"/>
</dbReference>
<evidence type="ECO:0000256" key="15">
    <source>
        <dbReference type="SAM" id="SignalP"/>
    </source>
</evidence>
<dbReference type="PROSITE" id="PS50104">
    <property type="entry name" value="TIR"/>
    <property type="match status" value="1"/>
</dbReference>
<dbReference type="InterPro" id="IPR003591">
    <property type="entry name" value="Leu-rich_rpt_typical-subtyp"/>
</dbReference>
<keyword evidence="11" id="KW-0675">Receptor</keyword>
<dbReference type="SMART" id="SM00082">
    <property type="entry name" value="LRRCT"/>
    <property type="match status" value="1"/>
</dbReference>
<evidence type="ECO:0000256" key="11">
    <source>
        <dbReference type="ARBA" id="ARBA00023170"/>
    </source>
</evidence>
<gene>
    <name evidence="17" type="primary">tlr3</name>
</gene>
<dbReference type="GO" id="GO:0038023">
    <property type="term" value="F:signaling receptor activity"/>
    <property type="evidence" value="ECO:0007669"/>
    <property type="project" value="TreeGrafter"/>
</dbReference>
<dbReference type="PANTHER" id="PTHR24365:SF524">
    <property type="entry name" value="TOLL-LIKE RECEPTOR 3"/>
    <property type="match status" value="1"/>
</dbReference>
<dbReference type="Gene3D" id="3.80.10.10">
    <property type="entry name" value="Ribonuclease Inhibitor"/>
    <property type="match status" value="1"/>
</dbReference>
<organism evidence="17 18">
    <name type="scientific">Oncorhynchus kisutch</name>
    <name type="common">Coho salmon</name>
    <name type="synonym">Salmo kisutch</name>
    <dbReference type="NCBI Taxonomy" id="8019"/>
    <lineage>
        <taxon>Eukaryota</taxon>
        <taxon>Metazoa</taxon>
        <taxon>Chordata</taxon>
        <taxon>Craniata</taxon>
        <taxon>Vertebrata</taxon>
        <taxon>Euteleostomi</taxon>
        <taxon>Actinopterygii</taxon>
        <taxon>Neopterygii</taxon>
        <taxon>Teleostei</taxon>
        <taxon>Protacanthopterygii</taxon>
        <taxon>Salmoniformes</taxon>
        <taxon>Salmonidae</taxon>
        <taxon>Salmoninae</taxon>
        <taxon>Oncorhynchus</taxon>
    </lineage>
</organism>
<keyword evidence="10" id="KW-0472">Membrane</keyword>
<evidence type="ECO:0000256" key="14">
    <source>
        <dbReference type="SAM" id="MobiDB-lite"/>
    </source>
</evidence>
<evidence type="ECO:0000256" key="1">
    <source>
        <dbReference type="ARBA" id="ARBA00004479"/>
    </source>
</evidence>
<evidence type="ECO:0000313" key="17">
    <source>
        <dbReference type="Ensembl" id="ENSOKIP00005030078.1"/>
    </source>
</evidence>
<dbReference type="GO" id="GO:0002224">
    <property type="term" value="P:toll-like receptor signaling pathway"/>
    <property type="evidence" value="ECO:0007669"/>
    <property type="project" value="TreeGrafter"/>
</dbReference>
<evidence type="ECO:0000256" key="13">
    <source>
        <dbReference type="ARBA" id="ARBA00023198"/>
    </source>
</evidence>
<dbReference type="SMART" id="SM00365">
    <property type="entry name" value="LRR_SD22"/>
    <property type="match status" value="7"/>
</dbReference>
<dbReference type="Proteomes" id="UP000694557">
    <property type="component" value="Unassembled WGS sequence"/>
</dbReference>
<dbReference type="InterPro" id="IPR032675">
    <property type="entry name" value="LRR_dom_sf"/>
</dbReference>
<dbReference type="FunFam" id="3.80.10.10:FF:000137">
    <property type="entry name" value="Toll-like receptor 3"/>
    <property type="match status" value="1"/>
</dbReference>
<reference evidence="17" key="1">
    <citation type="submission" date="2025-08" db="UniProtKB">
        <authorList>
            <consortium name="Ensembl"/>
        </authorList>
    </citation>
    <scope>IDENTIFICATION</scope>
</reference>
<proteinExistence type="inferred from homology"/>
<reference evidence="17" key="2">
    <citation type="submission" date="2025-09" db="UniProtKB">
        <authorList>
            <consortium name="Ensembl"/>
        </authorList>
    </citation>
    <scope>IDENTIFICATION</scope>
</reference>
<evidence type="ECO:0000256" key="6">
    <source>
        <dbReference type="ARBA" id="ARBA00022729"/>
    </source>
</evidence>
<dbReference type="GO" id="GO:0006954">
    <property type="term" value="P:inflammatory response"/>
    <property type="evidence" value="ECO:0007669"/>
    <property type="project" value="UniProtKB-KW"/>
</dbReference>
<evidence type="ECO:0000256" key="7">
    <source>
        <dbReference type="ARBA" id="ARBA00022737"/>
    </source>
</evidence>
<keyword evidence="12" id="KW-0325">Glycoprotein</keyword>